<protein>
    <submittedName>
        <fullName evidence="2">Uncharacterized protein</fullName>
    </submittedName>
</protein>
<gene>
    <name evidence="2" type="ORF">SARC_04183</name>
</gene>
<evidence type="ECO:0000313" key="3">
    <source>
        <dbReference type="Proteomes" id="UP000054560"/>
    </source>
</evidence>
<evidence type="ECO:0000313" key="2">
    <source>
        <dbReference type="EMBL" id="KNC83578.1"/>
    </source>
</evidence>
<reference evidence="2 3" key="1">
    <citation type="submission" date="2011-02" db="EMBL/GenBank/DDBJ databases">
        <title>The Genome Sequence of Sphaeroforma arctica JP610.</title>
        <authorList>
            <consortium name="The Broad Institute Genome Sequencing Platform"/>
            <person name="Russ C."/>
            <person name="Cuomo C."/>
            <person name="Young S.K."/>
            <person name="Zeng Q."/>
            <person name="Gargeya S."/>
            <person name="Alvarado L."/>
            <person name="Berlin A."/>
            <person name="Chapman S.B."/>
            <person name="Chen Z."/>
            <person name="Freedman E."/>
            <person name="Gellesch M."/>
            <person name="Goldberg J."/>
            <person name="Griggs A."/>
            <person name="Gujja S."/>
            <person name="Heilman E."/>
            <person name="Heiman D."/>
            <person name="Howarth C."/>
            <person name="Mehta T."/>
            <person name="Neiman D."/>
            <person name="Pearson M."/>
            <person name="Roberts A."/>
            <person name="Saif S."/>
            <person name="Shea T."/>
            <person name="Shenoy N."/>
            <person name="Sisk P."/>
            <person name="Stolte C."/>
            <person name="Sykes S."/>
            <person name="White J."/>
            <person name="Yandava C."/>
            <person name="Burger G."/>
            <person name="Gray M.W."/>
            <person name="Holland P.W.H."/>
            <person name="King N."/>
            <person name="Lang F.B.F."/>
            <person name="Roger A.J."/>
            <person name="Ruiz-Trillo I."/>
            <person name="Haas B."/>
            <person name="Nusbaum C."/>
            <person name="Birren B."/>
        </authorList>
    </citation>
    <scope>NUCLEOTIDE SEQUENCE [LARGE SCALE GENOMIC DNA]</scope>
    <source>
        <strain evidence="2 3">JP610</strain>
    </source>
</reference>
<dbReference type="GeneID" id="25904687"/>
<name>A0A0L0G5T6_9EUKA</name>
<keyword evidence="3" id="KW-1185">Reference proteome</keyword>
<feature type="compositionally biased region" description="Polar residues" evidence="1">
    <location>
        <begin position="33"/>
        <end position="55"/>
    </location>
</feature>
<sequence>TPDLTHHGNGRANSIAESSSTPPTHSAPAGSTNSRGSNNVYEAMGSTEQSKNDGTATVVGEGGQYGTKEGDKDSPVVMATRMYSHHGSSIYQNTRHQEISHTQHHPHSTTHNNRRPKSDNHSGKTQSRVKSLGGMPRTS</sequence>
<dbReference type="Proteomes" id="UP000054560">
    <property type="component" value="Unassembled WGS sequence"/>
</dbReference>
<feature type="compositionally biased region" description="Basic residues" evidence="1">
    <location>
        <begin position="102"/>
        <end position="115"/>
    </location>
</feature>
<accession>A0A0L0G5T6</accession>
<evidence type="ECO:0000256" key="1">
    <source>
        <dbReference type="SAM" id="MobiDB-lite"/>
    </source>
</evidence>
<dbReference type="RefSeq" id="XP_014157480.1">
    <property type="nucleotide sequence ID" value="XM_014302005.1"/>
</dbReference>
<organism evidence="2 3">
    <name type="scientific">Sphaeroforma arctica JP610</name>
    <dbReference type="NCBI Taxonomy" id="667725"/>
    <lineage>
        <taxon>Eukaryota</taxon>
        <taxon>Ichthyosporea</taxon>
        <taxon>Ichthyophonida</taxon>
        <taxon>Sphaeroforma</taxon>
    </lineage>
</organism>
<feature type="compositionally biased region" description="Low complexity" evidence="1">
    <location>
        <begin position="16"/>
        <end position="32"/>
    </location>
</feature>
<dbReference type="AlphaFoldDB" id="A0A0L0G5T6"/>
<feature type="region of interest" description="Disordered" evidence="1">
    <location>
        <begin position="1"/>
        <end position="139"/>
    </location>
</feature>
<feature type="non-terminal residue" evidence="2">
    <location>
        <position position="1"/>
    </location>
</feature>
<dbReference type="EMBL" id="KQ241823">
    <property type="protein sequence ID" value="KNC83578.1"/>
    <property type="molecule type" value="Genomic_DNA"/>
</dbReference>
<proteinExistence type="predicted"/>